<comment type="caution">
    <text evidence="1">The sequence shown here is derived from an EMBL/GenBank/DDBJ whole genome shotgun (WGS) entry which is preliminary data.</text>
</comment>
<dbReference type="Proteomes" id="UP001165960">
    <property type="component" value="Unassembled WGS sequence"/>
</dbReference>
<evidence type="ECO:0000313" key="1">
    <source>
        <dbReference type="EMBL" id="KAJ9053333.1"/>
    </source>
</evidence>
<reference evidence="1" key="1">
    <citation type="submission" date="2022-04" db="EMBL/GenBank/DDBJ databases">
        <title>Genome of the entomopathogenic fungus Entomophthora muscae.</title>
        <authorList>
            <person name="Elya C."/>
            <person name="Lovett B.R."/>
            <person name="Lee E."/>
            <person name="Macias A.M."/>
            <person name="Hajek A.E."/>
            <person name="De Bivort B.L."/>
            <person name="Kasson M.T."/>
            <person name="De Fine Licht H.H."/>
            <person name="Stajich J.E."/>
        </authorList>
    </citation>
    <scope>NUCLEOTIDE SEQUENCE</scope>
    <source>
        <strain evidence="1">Berkeley</strain>
    </source>
</reference>
<keyword evidence="2" id="KW-1185">Reference proteome</keyword>
<dbReference type="EMBL" id="QTSX02006530">
    <property type="protein sequence ID" value="KAJ9053333.1"/>
    <property type="molecule type" value="Genomic_DNA"/>
</dbReference>
<sequence length="159" mass="18016">LHLVSCSSPNLDYFFRPLGLDFLSAHQVVENPYHLLLFVEYLPRRAQDLFVSGEYLVKSLTCDDLDPFLSDLILKESHGEDPVAPVPLIEESQTASWIMPMPQDHAPQCTPWLLRGMVLMELNSNSAHVNSNNVESGHVDTLLTWSLLTQKLKSTMFFC</sequence>
<protein>
    <submittedName>
        <fullName evidence="1">Uncharacterized protein</fullName>
    </submittedName>
</protein>
<proteinExistence type="predicted"/>
<name>A0ACC2RTI2_9FUNG</name>
<organism evidence="1 2">
    <name type="scientific">Entomophthora muscae</name>
    <dbReference type="NCBI Taxonomy" id="34485"/>
    <lineage>
        <taxon>Eukaryota</taxon>
        <taxon>Fungi</taxon>
        <taxon>Fungi incertae sedis</taxon>
        <taxon>Zoopagomycota</taxon>
        <taxon>Entomophthoromycotina</taxon>
        <taxon>Entomophthoromycetes</taxon>
        <taxon>Entomophthorales</taxon>
        <taxon>Entomophthoraceae</taxon>
        <taxon>Entomophthora</taxon>
    </lineage>
</organism>
<gene>
    <name evidence="1" type="ORF">DSO57_1025227</name>
</gene>
<accession>A0ACC2RTI2</accession>
<evidence type="ECO:0000313" key="2">
    <source>
        <dbReference type="Proteomes" id="UP001165960"/>
    </source>
</evidence>
<feature type="non-terminal residue" evidence="1">
    <location>
        <position position="1"/>
    </location>
</feature>